<dbReference type="InterPro" id="IPR024569">
    <property type="entry name" value="LutB_C"/>
</dbReference>
<sequence length="477" mass="53657">MKPIDQARNALAFLEEETHEQAFDRLIWGLRERRDAAAREVPEWEQLRMLASEIKEHTLSHLAHYLELFEARAKRNGVQMHWARDAHEHNQIVYEILSSHSVERLVKSKSMLTEECDLRAFLGKRGIEVVETDLGERIQQLDDEPPSHIVGPAFQKTPQDVADLFHRVYGSERDRPDPVYLAHVMREQTRPLILEAQAGMTGANFAVAETGAVVTVTNEGNADLSANVPKLRICSVGIEKLVPGVKELAVFIRLLTRSATGERITQYTSHFAAPRAGGEMHIVLVDNGRALRLGDERFWPSLKCIRCGACMNTCPVYRRSGGLSYGSTYMGPIGLITMPSFDIRRYSELPFSSTLNGSCSNVCPVHINIHEQIYQWREVMDAKGEFSMTKKAAMKVADKVLSNPEAYRVATEAGGEALKVLPRFAIYNRLNAWGRHRELPSPVSETFHQWYARNRSGDHSQNTSALHMELGSEGGEV</sequence>
<dbReference type="InterPro" id="IPR024185">
    <property type="entry name" value="FTHF_cligase-like_sf"/>
</dbReference>
<evidence type="ECO:0000259" key="8">
    <source>
        <dbReference type="PROSITE" id="PS51379"/>
    </source>
</evidence>
<dbReference type="InterPro" id="IPR017896">
    <property type="entry name" value="4Fe4S_Fe-S-bd"/>
</dbReference>
<keyword evidence="7" id="KW-0411">Iron-sulfur</keyword>
<dbReference type="SUPFAM" id="SSF46548">
    <property type="entry name" value="alpha-helical ferredoxin"/>
    <property type="match status" value="1"/>
</dbReference>
<evidence type="ECO:0000256" key="3">
    <source>
        <dbReference type="ARBA" id="ARBA00022723"/>
    </source>
</evidence>
<dbReference type="InterPro" id="IPR009051">
    <property type="entry name" value="Helical_ferredxn"/>
</dbReference>
<comment type="caution">
    <text evidence="9">The sequence shown here is derived from an EMBL/GenBank/DDBJ whole genome shotgun (WGS) entry which is preliminary data.</text>
</comment>
<dbReference type="PROSITE" id="PS00198">
    <property type="entry name" value="4FE4S_FER_1"/>
    <property type="match status" value="1"/>
</dbReference>
<dbReference type="InParanoid" id="D6U7U6"/>
<dbReference type="InterPro" id="IPR003741">
    <property type="entry name" value="LUD_dom"/>
</dbReference>
<keyword evidence="6" id="KW-0408">Iron</keyword>
<dbReference type="GO" id="GO:0051539">
    <property type="term" value="F:4 iron, 4 sulfur cluster binding"/>
    <property type="evidence" value="ECO:0007669"/>
    <property type="project" value="UniProtKB-KW"/>
</dbReference>
<evidence type="ECO:0000256" key="1">
    <source>
        <dbReference type="ARBA" id="ARBA00022448"/>
    </source>
</evidence>
<keyword evidence="2" id="KW-0004">4Fe-4S</keyword>
<name>D6U7U6_KTERA</name>
<dbReference type="Gene3D" id="1.10.1060.10">
    <property type="entry name" value="Alpha-helical ferredoxin"/>
    <property type="match status" value="1"/>
</dbReference>
<accession>D6U7U6</accession>
<dbReference type="Pfam" id="PF13183">
    <property type="entry name" value="Fer4_8"/>
    <property type="match status" value="1"/>
</dbReference>
<evidence type="ECO:0000256" key="5">
    <source>
        <dbReference type="ARBA" id="ARBA00022982"/>
    </source>
</evidence>
<feature type="domain" description="4Fe-4S ferredoxin-type" evidence="8">
    <location>
        <begin position="294"/>
        <end position="316"/>
    </location>
</feature>
<dbReference type="STRING" id="485913.Krac_0489"/>
<dbReference type="Pfam" id="PF02589">
    <property type="entry name" value="LUD_dom"/>
    <property type="match status" value="1"/>
</dbReference>
<dbReference type="eggNOG" id="COG1139">
    <property type="taxonomic scope" value="Bacteria"/>
</dbReference>
<dbReference type="GO" id="GO:0046872">
    <property type="term" value="F:metal ion binding"/>
    <property type="evidence" value="ECO:0007669"/>
    <property type="project" value="UniProtKB-KW"/>
</dbReference>
<dbReference type="EMBL" id="ADVG01000005">
    <property type="protein sequence ID" value="EFH79957.1"/>
    <property type="molecule type" value="Genomic_DNA"/>
</dbReference>
<dbReference type="InterPro" id="IPR017900">
    <property type="entry name" value="4Fe4S_Fe_S_CS"/>
</dbReference>
<organism evidence="9 10">
    <name type="scientific">Ktedonobacter racemifer DSM 44963</name>
    <dbReference type="NCBI Taxonomy" id="485913"/>
    <lineage>
        <taxon>Bacteria</taxon>
        <taxon>Bacillati</taxon>
        <taxon>Chloroflexota</taxon>
        <taxon>Ktedonobacteria</taxon>
        <taxon>Ktedonobacterales</taxon>
        <taxon>Ktedonobacteraceae</taxon>
        <taxon>Ktedonobacter</taxon>
    </lineage>
</organism>
<evidence type="ECO:0000313" key="9">
    <source>
        <dbReference type="EMBL" id="EFH79957.1"/>
    </source>
</evidence>
<evidence type="ECO:0000256" key="2">
    <source>
        <dbReference type="ARBA" id="ARBA00022485"/>
    </source>
</evidence>
<dbReference type="GO" id="GO:0006089">
    <property type="term" value="P:lactate metabolic process"/>
    <property type="evidence" value="ECO:0007669"/>
    <property type="project" value="InterPro"/>
</dbReference>
<dbReference type="FunCoup" id="D6U7U6">
    <property type="interactions" value="24"/>
</dbReference>
<dbReference type="SUPFAM" id="SSF100950">
    <property type="entry name" value="NagB/RpiA/CoA transferase-like"/>
    <property type="match status" value="1"/>
</dbReference>
<dbReference type="OrthoDB" id="5241828at2"/>
<gene>
    <name evidence="9" type="ORF">Krac_0489</name>
</gene>
<keyword evidence="4" id="KW-0677">Repeat</keyword>
<dbReference type="Gene3D" id="3.40.50.10420">
    <property type="entry name" value="NagB/RpiA/CoA transferase-like"/>
    <property type="match status" value="1"/>
</dbReference>
<dbReference type="InterPro" id="IPR037171">
    <property type="entry name" value="NagB/RpiA_transferase-like"/>
</dbReference>
<keyword evidence="10" id="KW-1185">Reference proteome</keyword>
<evidence type="ECO:0000256" key="7">
    <source>
        <dbReference type="ARBA" id="ARBA00023014"/>
    </source>
</evidence>
<proteinExistence type="predicted"/>
<dbReference type="PANTHER" id="PTHR47153:SF2">
    <property type="entry name" value="LACTATE UTILIZATION PROTEIN B"/>
    <property type="match status" value="1"/>
</dbReference>
<protein>
    <recommendedName>
        <fullName evidence="8">4Fe-4S ferredoxin-type domain-containing protein</fullName>
    </recommendedName>
</protein>
<dbReference type="PROSITE" id="PS51379">
    <property type="entry name" value="4FE4S_FER_2"/>
    <property type="match status" value="1"/>
</dbReference>
<dbReference type="Pfam" id="PF11870">
    <property type="entry name" value="LutB_C"/>
    <property type="match status" value="1"/>
</dbReference>
<dbReference type="PANTHER" id="PTHR47153">
    <property type="entry name" value="LACTATE UTILIZATION PROTEIN B"/>
    <property type="match status" value="1"/>
</dbReference>
<evidence type="ECO:0000313" key="10">
    <source>
        <dbReference type="Proteomes" id="UP000004508"/>
    </source>
</evidence>
<keyword evidence="3" id="KW-0479">Metal-binding</keyword>
<dbReference type="InterPro" id="IPR004452">
    <property type="entry name" value="LutB/LldF"/>
</dbReference>
<dbReference type="RefSeq" id="WP_007922194.1">
    <property type="nucleotide sequence ID" value="NZ_ADVG01000005.1"/>
</dbReference>
<reference evidence="9 10" key="1">
    <citation type="journal article" date="2011" name="Stand. Genomic Sci.">
        <title>Non-contiguous finished genome sequence and contextual data of the filamentous soil bacterium Ktedonobacter racemifer type strain (SOSP1-21).</title>
        <authorList>
            <person name="Chang Y.J."/>
            <person name="Land M."/>
            <person name="Hauser L."/>
            <person name="Chertkov O."/>
            <person name="Del Rio T.G."/>
            <person name="Nolan M."/>
            <person name="Copeland A."/>
            <person name="Tice H."/>
            <person name="Cheng J.F."/>
            <person name="Lucas S."/>
            <person name="Han C."/>
            <person name="Goodwin L."/>
            <person name="Pitluck S."/>
            <person name="Ivanova N."/>
            <person name="Ovchinikova G."/>
            <person name="Pati A."/>
            <person name="Chen A."/>
            <person name="Palaniappan K."/>
            <person name="Mavromatis K."/>
            <person name="Liolios K."/>
            <person name="Brettin T."/>
            <person name="Fiebig A."/>
            <person name="Rohde M."/>
            <person name="Abt B."/>
            <person name="Goker M."/>
            <person name="Detter J.C."/>
            <person name="Woyke T."/>
            <person name="Bristow J."/>
            <person name="Eisen J.A."/>
            <person name="Markowitz V."/>
            <person name="Hugenholtz P."/>
            <person name="Kyrpides N.C."/>
            <person name="Klenk H.P."/>
            <person name="Lapidus A."/>
        </authorList>
    </citation>
    <scope>NUCLEOTIDE SEQUENCE [LARGE SCALE GENOMIC DNA]</scope>
    <source>
        <strain evidence="10">DSM 44963</strain>
    </source>
</reference>
<dbReference type="AlphaFoldDB" id="D6U7U6"/>
<keyword evidence="1" id="KW-0813">Transport</keyword>
<keyword evidence="5" id="KW-0249">Electron transport</keyword>
<dbReference type="Proteomes" id="UP000004508">
    <property type="component" value="Unassembled WGS sequence"/>
</dbReference>
<evidence type="ECO:0000256" key="6">
    <source>
        <dbReference type="ARBA" id="ARBA00023004"/>
    </source>
</evidence>
<evidence type="ECO:0000256" key="4">
    <source>
        <dbReference type="ARBA" id="ARBA00022737"/>
    </source>
</evidence>